<dbReference type="GO" id="GO:0046872">
    <property type="term" value="F:metal ion binding"/>
    <property type="evidence" value="ECO:0007669"/>
    <property type="project" value="UniProtKB-KW"/>
</dbReference>
<dbReference type="PANTHER" id="PTHR46124:SF2">
    <property type="entry name" value="D-AMINOACYL-TRNA DEACYLASE"/>
    <property type="match status" value="1"/>
</dbReference>
<protein>
    <submittedName>
        <fullName evidence="4">Sec-independent protein TatD</fullName>
    </submittedName>
</protein>
<accession>A0A837IKA9</accession>
<organism evidence="4 5">
    <name type="scientific">Candidatus Yanofskybacteria bacterium GW2011_GWC1_48_11</name>
    <dbReference type="NCBI Taxonomy" id="1619027"/>
    <lineage>
        <taxon>Bacteria</taxon>
        <taxon>Candidatus Yanofskyibacteriota</taxon>
    </lineage>
</organism>
<dbReference type="NCBIfam" id="TIGR00010">
    <property type="entry name" value="YchF/TatD family DNA exonuclease"/>
    <property type="match status" value="1"/>
</dbReference>
<dbReference type="InterPro" id="IPR015991">
    <property type="entry name" value="TatD/YcfH-like"/>
</dbReference>
<name>A0A837IKA9_9BACT</name>
<dbReference type="Gene3D" id="3.20.20.140">
    <property type="entry name" value="Metal-dependent hydrolases"/>
    <property type="match status" value="1"/>
</dbReference>
<evidence type="ECO:0000313" key="5">
    <source>
        <dbReference type="Proteomes" id="UP000034462"/>
    </source>
</evidence>
<dbReference type="AlphaFoldDB" id="A0A837IKA9"/>
<evidence type="ECO:0000313" key="4">
    <source>
        <dbReference type="EMBL" id="KKU92677.1"/>
    </source>
</evidence>
<feature type="binding site" evidence="3">
    <location>
        <position position="9"/>
    </location>
    <ligand>
        <name>a divalent metal cation</name>
        <dbReference type="ChEBI" id="CHEBI:60240"/>
        <label>1</label>
    </ligand>
</feature>
<evidence type="ECO:0000256" key="1">
    <source>
        <dbReference type="ARBA" id="ARBA00022723"/>
    </source>
</evidence>
<dbReference type="InterPro" id="IPR001130">
    <property type="entry name" value="TatD-like"/>
</dbReference>
<dbReference type="InterPro" id="IPR032466">
    <property type="entry name" value="Metal_Hydrolase"/>
</dbReference>
<proteinExistence type="predicted"/>
<dbReference type="GO" id="GO:0004536">
    <property type="term" value="F:DNA nuclease activity"/>
    <property type="evidence" value="ECO:0007669"/>
    <property type="project" value="InterPro"/>
</dbReference>
<comment type="caution">
    <text evidence="4">The sequence shown here is derived from an EMBL/GenBank/DDBJ whole genome shotgun (WGS) entry which is preliminary data.</text>
</comment>
<dbReference type="Pfam" id="PF01026">
    <property type="entry name" value="TatD_DNase"/>
    <property type="match status" value="1"/>
</dbReference>
<dbReference type="EMBL" id="LCPH01000009">
    <property type="protein sequence ID" value="KKU92677.1"/>
    <property type="molecule type" value="Genomic_DNA"/>
</dbReference>
<feature type="binding site" evidence="3">
    <location>
        <position position="7"/>
    </location>
    <ligand>
        <name>a divalent metal cation</name>
        <dbReference type="ChEBI" id="CHEBI:60240"/>
        <label>1</label>
    </ligand>
</feature>
<dbReference type="SUPFAM" id="SSF51556">
    <property type="entry name" value="Metallo-dependent hydrolases"/>
    <property type="match status" value="1"/>
</dbReference>
<evidence type="ECO:0000256" key="2">
    <source>
        <dbReference type="ARBA" id="ARBA00022801"/>
    </source>
</evidence>
<dbReference type="GO" id="GO:0016788">
    <property type="term" value="F:hydrolase activity, acting on ester bonds"/>
    <property type="evidence" value="ECO:0007669"/>
    <property type="project" value="InterPro"/>
</dbReference>
<keyword evidence="2" id="KW-0378">Hydrolase</keyword>
<dbReference type="CDD" id="cd01310">
    <property type="entry name" value="TatD_DNAse"/>
    <property type="match status" value="1"/>
</dbReference>
<dbReference type="Proteomes" id="UP000034462">
    <property type="component" value="Unassembled WGS sequence"/>
</dbReference>
<gene>
    <name evidence="4" type="ORF">UY25_C0009G0006</name>
</gene>
<evidence type="ECO:0000256" key="3">
    <source>
        <dbReference type="PIRSR" id="PIRSR005902-1"/>
    </source>
</evidence>
<feature type="binding site" evidence="3">
    <location>
        <position position="161"/>
    </location>
    <ligand>
        <name>a divalent metal cation</name>
        <dbReference type="ChEBI" id="CHEBI:60240"/>
        <label>2</label>
    </ligand>
</feature>
<sequence length="261" mass="29528">MVIFDSHCHPQFPQYDNDREEMIARALGADIGMICVGTDLKTSRQAIELAQNYDSVWATVGLHPNDNLGEKFDAAEYEKLLKMSKVVAMGEIGLDYYRTIEEKDRQFQRQRFEEQLNLAVKINVPIIIHSRDAGKGSIGIVHNDLIAILKNNLPPKLGVAHSFTGSIDEAEKYLDLGFYLGFNGIITFARQYDDMIKSVPLERILLETDAPYLAPVPHRGERNEPIYVTEVVLKIAMLKNSTHEVVINQTTGNCRSVFKIY</sequence>
<feature type="binding site" evidence="3">
    <location>
        <position position="91"/>
    </location>
    <ligand>
        <name>a divalent metal cation</name>
        <dbReference type="ChEBI" id="CHEBI:60240"/>
        <label>1</label>
    </ligand>
</feature>
<feature type="binding site" evidence="3">
    <location>
        <position position="209"/>
    </location>
    <ligand>
        <name>a divalent metal cation</name>
        <dbReference type="ChEBI" id="CHEBI:60240"/>
        <label>1</label>
    </ligand>
</feature>
<keyword evidence="1 3" id="KW-0479">Metal-binding</keyword>
<dbReference type="PIRSF" id="PIRSF005902">
    <property type="entry name" value="DNase_TatD"/>
    <property type="match status" value="1"/>
</dbReference>
<dbReference type="PANTHER" id="PTHR46124">
    <property type="entry name" value="D-AMINOACYL-TRNA DEACYLASE"/>
    <property type="match status" value="1"/>
</dbReference>
<feature type="binding site" evidence="3">
    <location>
        <position position="129"/>
    </location>
    <ligand>
        <name>a divalent metal cation</name>
        <dbReference type="ChEBI" id="CHEBI:60240"/>
        <label>2</label>
    </ligand>
</feature>
<reference evidence="4 5" key="1">
    <citation type="journal article" date="2015" name="Nature">
        <title>rRNA introns, odd ribosomes, and small enigmatic genomes across a large radiation of phyla.</title>
        <authorList>
            <person name="Brown C.T."/>
            <person name="Hug L.A."/>
            <person name="Thomas B.C."/>
            <person name="Sharon I."/>
            <person name="Castelle C.J."/>
            <person name="Singh A."/>
            <person name="Wilkins M.J."/>
            <person name="Williams K.H."/>
            <person name="Banfield J.F."/>
        </authorList>
    </citation>
    <scope>NUCLEOTIDE SEQUENCE [LARGE SCALE GENOMIC DNA]</scope>
</reference>
<dbReference type="FunFam" id="3.20.20.140:FF:000005">
    <property type="entry name" value="TatD family hydrolase"/>
    <property type="match status" value="1"/>
</dbReference>